<protein>
    <submittedName>
        <fullName evidence="2">Medium chain reductase/dehydrogenase</fullName>
    </submittedName>
</protein>
<reference evidence="2" key="1">
    <citation type="journal article" date="2014" name="Int. J. Syst. Evol. Microbiol.">
        <title>Complete genome sequence of Corynebacterium casei LMG S-19264T (=DSM 44701T), isolated from a smear-ripened cheese.</title>
        <authorList>
            <consortium name="US DOE Joint Genome Institute (JGI-PGF)"/>
            <person name="Walter F."/>
            <person name="Albersmeier A."/>
            <person name="Kalinowski J."/>
            <person name="Ruckert C."/>
        </authorList>
    </citation>
    <scope>NUCLEOTIDE SEQUENCE</scope>
    <source>
        <strain evidence="2">NBRC 110023</strain>
    </source>
</reference>
<sequence length="168" mass="19343">MKLIDIDKTRYRKHLNRVIAACIATLVIVSLAISQTLIALFPDESGSHFHWNLFGVVVAVVLIGITLRHYRKHSYMVEVTYVWDLKQSLNKINRKIRKVEALAKQGNTQAMLVLQYSYAGSKQLWQLDDNTILMDELIIKQAELDSLAQQFNVQLNADEYDEANLLHF</sequence>
<feature type="transmembrane region" description="Helical" evidence="1">
    <location>
        <begin position="48"/>
        <end position="67"/>
    </location>
</feature>
<evidence type="ECO:0000313" key="3">
    <source>
        <dbReference type="Proteomes" id="UP001156601"/>
    </source>
</evidence>
<dbReference type="Pfam" id="PF11286">
    <property type="entry name" value="DUF3087"/>
    <property type="match status" value="1"/>
</dbReference>
<proteinExistence type="predicted"/>
<keyword evidence="1" id="KW-0812">Transmembrane</keyword>
<reference evidence="2" key="2">
    <citation type="submission" date="2023-01" db="EMBL/GenBank/DDBJ databases">
        <title>Draft genome sequence of Agaribacter marinus strain NBRC 110023.</title>
        <authorList>
            <person name="Sun Q."/>
            <person name="Mori K."/>
        </authorList>
    </citation>
    <scope>NUCLEOTIDE SEQUENCE</scope>
    <source>
        <strain evidence="2">NBRC 110023</strain>
    </source>
</reference>
<organism evidence="2 3">
    <name type="scientific">Agaribacter marinus</name>
    <dbReference type="NCBI Taxonomy" id="1431249"/>
    <lineage>
        <taxon>Bacteria</taxon>
        <taxon>Pseudomonadati</taxon>
        <taxon>Pseudomonadota</taxon>
        <taxon>Gammaproteobacteria</taxon>
        <taxon>Alteromonadales</taxon>
        <taxon>Alteromonadaceae</taxon>
        <taxon>Agaribacter</taxon>
    </lineage>
</organism>
<keyword evidence="3" id="KW-1185">Reference proteome</keyword>
<gene>
    <name evidence="2" type="ORF">GCM10007852_14570</name>
</gene>
<evidence type="ECO:0000313" key="2">
    <source>
        <dbReference type="EMBL" id="GLR70549.1"/>
    </source>
</evidence>
<name>A0AA37WJS4_9ALTE</name>
<dbReference type="InterPro" id="IPR021438">
    <property type="entry name" value="DUF3087"/>
</dbReference>
<dbReference type="RefSeq" id="WP_284216843.1">
    <property type="nucleotide sequence ID" value="NZ_BSOT01000005.1"/>
</dbReference>
<comment type="caution">
    <text evidence="2">The sequence shown here is derived from an EMBL/GenBank/DDBJ whole genome shotgun (WGS) entry which is preliminary data.</text>
</comment>
<keyword evidence="1" id="KW-1133">Transmembrane helix</keyword>
<dbReference type="Proteomes" id="UP001156601">
    <property type="component" value="Unassembled WGS sequence"/>
</dbReference>
<keyword evidence="1" id="KW-0472">Membrane</keyword>
<feature type="transmembrane region" description="Helical" evidence="1">
    <location>
        <begin position="18"/>
        <end position="42"/>
    </location>
</feature>
<dbReference type="AlphaFoldDB" id="A0AA37WJS4"/>
<evidence type="ECO:0000256" key="1">
    <source>
        <dbReference type="SAM" id="Phobius"/>
    </source>
</evidence>
<dbReference type="EMBL" id="BSOT01000005">
    <property type="protein sequence ID" value="GLR70549.1"/>
    <property type="molecule type" value="Genomic_DNA"/>
</dbReference>
<accession>A0AA37WJS4</accession>